<dbReference type="AlphaFoldDB" id="E7RRF1"/>
<dbReference type="RefSeq" id="WP_004369925.1">
    <property type="nucleotide sequence ID" value="NZ_GL833119.1"/>
</dbReference>
<dbReference type="InterPro" id="IPR043744">
    <property type="entry name" value="DUF5689"/>
</dbReference>
<dbReference type="Pfam" id="PF18942">
    <property type="entry name" value="DUF5689"/>
    <property type="match status" value="1"/>
</dbReference>
<reference evidence="3" key="1">
    <citation type="submission" date="2011-01" db="EMBL/GenBank/DDBJ databases">
        <authorList>
            <person name="Muzny D."/>
            <person name="Qin X."/>
            <person name="Buhay C."/>
            <person name="Dugan-Rocha S."/>
            <person name="Ding Y."/>
            <person name="Chen G."/>
            <person name="Hawes A."/>
            <person name="Holder M."/>
            <person name="Jhangiani S."/>
            <person name="Johnson A."/>
            <person name="Khan Z."/>
            <person name="Li Z."/>
            <person name="Liu W."/>
            <person name="Liu X."/>
            <person name="Perez L."/>
            <person name="Shen H."/>
            <person name="Wang Q."/>
            <person name="Watt J."/>
            <person name="Xi L."/>
            <person name="Xin Y."/>
            <person name="Zhou J."/>
            <person name="Deng J."/>
            <person name="Jiang H."/>
            <person name="Liu Y."/>
            <person name="Qu J."/>
            <person name="Song X.-Z."/>
            <person name="Zhang L."/>
            <person name="Villasana D."/>
            <person name="Johnson A."/>
            <person name="Liu J."/>
            <person name="Liyanage D."/>
            <person name="Lorensuhewa L."/>
            <person name="Robinson T."/>
            <person name="Song A."/>
            <person name="Song B.-B."/>
            <person name="Dinh H."/>
            <person name="Thornton R."/>
            <person name="Coyle M."/>
            <person name="Francisco L."/>
            <person name="Jackson L."/>
            <person name="Javaid M."/>
            <person name="Korchina V."/>
            <person name="Kovar C."/>
            <person name="Mata R."/>
            <person name="Mathew T."/>
            <person name="Ngo R."/>
            <person name="Nguyen L."/>
            <person name="Nguyen N."/>
            <person name="Okwuonu G."/>
            <person name="Ongeri F."/>
            <person name="Pham C."/>
            <person name="Simmons D."/>
            <person name="Wilczek-Boney K."/>
            <person name="Hale W."/>
            <person name="Jakkamsetti A."/>
            <person name="Pham P."/>
            <person name="Ruth R."/>
            <person name="San Lucas F."/>
            <person name="Warren J."/>
            <person name="Zhang J."/>
            <person name="Zhao Z."/>
            <person name="Zhou C."/>
            <person name="Zhu D."/>
            <person name="Lee S."/>
            <person name="Bess C."/>
            <person name="Blankenburg K."/>
            <person name="Forbes L."/>
            <person name="Fu Q."/>
            <person name="Gubbala S."/>
            <person name="Hirani K."/>
            <person name="Jayaseelan J.C."/>
            <person name="Lara F."/>
            <person name="Munidasa M."/>
            <person name="Palculict T."/>
            <person name="Patil S."/>
            <person name="Pu L.-L."/>
            <person name="Saada N."/>
            <person name="Tang L."/>
            <person name="Weissenberger G."/>
            <person name="Zhu Y."/>
            <person name="Hemphill L."/>
            <person name="Shang Y."/>
            <person name="Youmans B."/>
            <person name="Ayvaz T."/>
            <person name="Ross M."/>
            <person name="Santibanez J."/>
            <person name="Aqrawi P."/>
            <person name="Gross S."/>
            <person name="Joshi V."/>
            <person name="Fowler G."/>
            <person name="Nazareth L."/>
            <person name="Reid J."/>
            <person name="Worley K."/>
            <person name="Petrosino J."/>
            <person name="Highlander S."/>
            <person name="Gibbs R."/>
        </authorList>
    </citation>
    <scope>NUCLEOTIDE SEQUENCE [LARGE SCALE GENOMIC DNA]</scope>
    <source>
        <strain evidence="3">ATCC 33269</strain>
    </source>
</reference>
<feature type="domain" description="DUF5689" evidence="2">
    <location>
        <begin position="43"/>
        <end position="279"/>
    </location>
</feature>
<evidence type="ECO:0000259" key="2">
    <source>
        <dbReference type="Pfam" id="PF18942"/>
    </source>
</evidence>
<organism evidence="3 4">
    <name type="scientific">Hoylesella oralis ATCC 33269</name>
    <dbReference type="NCBI Taxonomy" id="873533"/>
    <lineage>
        <taxon>Bacteria</taxon>
        <taxon>Pseudomonadati</taxon>
        <taxon>Bacteroidota</taxon>
        <taxon>Bacteroidia</taxon>
        <taxon>Bacteroidales</taxon>
        <taxon>Prevotellaceae</taxon>
        <taxon>Hoylesella</taxon>
    </lineage>
</organism>
<keyword evidence="1" id="KW-0732">Signal</keyword>
<feature type="chain" id="PRO_5003224172" description="DUF5689 domain-containing protein" evidence="1">
    <location>
        <begin position="26"/>
        <end position="447"/>
    </location>
</feature>
<name>E7RRF1_9BACT</name>
<dbReference type="NCBIfam" id="NF038128">
    <property type="entry name" value="choice_anch_J"/>
    <property type="match status" value="1"/>
</dbReference>
<sequence length="447" mass="48512">MKDLKYILFVLICTLFVSCMGEDYADPQGNGMPPYGNNELQETNVVSIAALKTKYASTISSNGMEQISEDIQIKGYVTGNDIEGNIYNSIALQDETGAIIISIGQGGLHGSLPVGQQILVSLKGLVIGGYGMQPQIGAVYTNKNGTQSVGRMNRYAWSTHHKILGTPDASKVKPTDFDLSKIGDQTYLAENCGKLMTLKKVKLKDADGKAVFAPNDGSVQLTANNVNRAIQGHNNIVVRTSTYADFANMVMPTEVLNITGIFTRFRDTWQILIRSTGDIEEAPKAIYQQSFAESQGDFTIFNTTLPTELANVWSWVSANFGMKATAYVTASHANVAAESWLISPSIDLTKAATASLSVDQALNFLQGNTLSNFAQVTISTDYQSGDPASATWTPLTLSQYPAGSDWKFVTGTTSLNTYKGKKIRIAFHYKSTSACAPTWEVKNFTVE</sequence>
<proteinExistence type="predicted"/>
<keyword evidence="4" id="KW-1185">Reference proteome</keyword>
<feature type="signal peptide" evidence="1">
    <location>
        <begin position="1"/>
        <end position="25"/>
    </location>
</feature>
<dbReference type="eggNOG" id="COG4085">
    <property type="taxonomic scope" value="Bacteria"/>
</dbReference>
<dbReference type="eggNOG" id="COG3291">
    <property type="taxonomic scope" value="Bacteria"/>
</dbReference>
<gene>
    <name evidence="3" type="ORF">HMPREF0663_11752</name>
</gene>
<dbReference type="Proteomes" id="UP000005580">
    <property type="component" value="Unassembled WGS sequence"/>
</dbReference>
<accession>E7RRF1</accession>
<dbReference type="PROSITE" id="PS51257">
    <property type="entry name" value="PROKAR_LIPOPROTEIN"/>
    <property type="match status" value="1"/>
</dbReference>
<comment type="caution">
    <text evidence="3">The sequence shown here is derived from an EMBL/GenBank/DDBJ whole genome shotgun (WGS) entry which is preliminary data.</text>
</comment>
<evidence type="ECO:0000256" key="1">
    <source>
        <dbReference type="SAM" id="SignalP"/>
    </source>
</evidence>
<evidence type="ECO:0000313" key="4">
    <source>
        <dbReference type="Proteomes" id="UP000005580"/>
    </source>
</evidence>
<dbReference type="Gene3D" id="2.60.120.200">
    <property type="match status" value="1"/>
</dbReference>
<protein>
    <recommendedName>
        <fullName evidence="2">DUF5689 domain-containing protein</fullName>
    </recommendedName>
</protein>
<evidence type="ECO:0000313" key="3">
    <source>
        <dbReference type="EMBL" id="EFZ36839.1"/>
    </source>
</evidence>
<dbReference type="HOGENOM" id="CLU_056926_0_0_10"/>
<dbReference type="EMBL" id="AEPE02000005">
    <property type="protein sequence ID" value="EFZ36839.1"/>
    <property type="molecule type" value="Genomic_DNA"/>
</dbReference>
<dbReference type="STRING" id="28134.SAMN05444288_1391"/>